<evidence type="ECO:0000256" key="3">
    <source>
        <dbReference type="ARBA" id="ARBA00023026"/>
    </source>
</evidence>
<gene>
    <name evidence="7" type="ORF">K458DRAFT_349886</name>
</gene>
<dbReference type="CDD" id="cd00118">
    <property type="entry name" value="LysM"/>
    <property type="match status" value="2"/>
</dbReference>
<evidence type="ECO:0000256" key="5">
    <source>
        <dbReference type="SAM" id="SignalP"/>
    </source>
</evidence>
<dbReference type="InterPro" id="IPR052210">
    <property type="entry name" value="LysM1-like"/>
</dbReference>
<feature type="chain" id="PRO_5026245493" evidence="5">
    <location>
        <begin position="20"/>
        <end position="390"/>
    </location>
</feature>
<accession>A0A6G1IHF6</accession>
<evidence type="ECO:0000256" key="1">
    <source>
        <dbReference type="ARBA" id="ARBA00022669"/>
    </source>
</evidence>
<evidence type="ECO:0000256" key="4">
    <source>
        <dbReference type="SAM" id="MobiDB-lite"/>
    </source>
</evidence>
<keyword evidence="3" id="KW-0843">Virulence</keyword>
<dbReference type="InterPro" id="IPR036779">
    <property type="entry name" value="LysM_dom_sf"/>
</dbReference>
<evidence type="ECO:0000313" key="8">
    <source>
        <dbReference type="Proteomes" id="UP000799291"/>
    </source>
</evidence>
<name>A0A6G1IHF6_9PLEO</name>
<organism evidence="7 8">
    <name type="scientific">Lentithecium fluviatile CBS 122367</name>
    <dbReference type="NCBI Taxonomy" id="1168545"/>
    <lineage>
        <taxon>Eukaryota</taxon>
        <taxon>Fungi</taxon>
        <taxon>Dikarya</taxon>
        <taxon>Ascomycota</taxon>
        <taxon>Pezizomycotina</taxon>
        <taxon>Dothideomycetes</taxon>
        <taxon>Pleosporomycetidae</taxon>
        <taxon>Pleosporales</taxon>
        <taxon>Massarineae</taxon>
        <taxon>Lentitheciaceae</taxon>
        <taxon>Lentithecium</taxon>
    </lineage>
</organism>
<dbReference type="SMART" id="SM00257">
    <property type="entry name" value="LysM"/>
    <property type="match status" value="3"/>
</dbReference>
<dbReference type="GO" id="GO:0008061">
    <property type="term" value="F:chitin binding"/>
    <property type="evidence" value="ECO:0007669"/>
    <property type="project" value="UniProtKB-KW"/>
</dbReference>
<keyword evidence="1" id="KW-0147">Chitin-binding</keyword>
<proteinExistence type="predicted"/>
<dbReference type="AlphaFoldDB" id="A0A6G1IHF6"/>
<dbReference type="SUPFAM" id="SSF54106">
    <property type="entry name" value="LysM domain"/>
    <property type="match status" value="3"/>
</dbReference>
<dbReference type="PROSITE" id="PS51782">
    <property type="entry name" value="LYSM"/>
    <property type="match status" value="3"/>
</dbReference>
<feature type="domain" description="LysM" evidence="6">
    <location>
        <begin position="254"/>
        <end position="300"/>
    </location>
</feature>
<dbReference type="PANTHER" id="PTHR34997">
    <property type="entry name" value="AM15"/>
    <property type="match status" value="1"/>
</dbReference>
<dbReference type="OrthoDB" id="2281372at2759"/>
<dbReference type="PANTHER" id="PTHR34997:SF2">
    <property type="entry name" value="LYSM DOMAIN-CONTAINING PROTEIN-RELATED"/>
    <property type="match status" value="1"/>
</dbReference>
<keyword evidence="2 5" id="KW-0732">Signal</keyword>
<evidence type="ECO:0000313" key="7">
    <source>
        <dbReference type="EMBL" id="KAF2677518.1"/>
    </source>
</evidence>
<feature type="domain" description="LysM" evidence="6">
    <location>
        <begin position="171"/>
        <end position="217"/>
    </location>
</feature>
<feature type="domain" description="LysM" evidence="6">
    <location>
        <begin position="340"/>
        <end position="387"/>
    </location>
</feature>
<dbReference type="Proteomes" id="UP000799291">
    <property type="component" value="Unassembled WGS sequence"/>
</dbReference>
<reference evidence="7" key="1">
    <citation type="journal article" date="2020" name="Stud. Mycol.">
        <title>101 Dothideomycetes genomes: a test case for predicting lifestyles and emergence of pathogens.</title>
        <authorList>
            <person name="Haridas S."/>
            <person name="Albert R."/>
            <person name="Binder M."/>
            <person name="Bloem J."/>
            <person name="Labutti K."/>
            <person name="Salamov A."/>
            <person name="Andreopoulos B."/>
            <person name="Baker S."/>
            <person name="Barry K."/>
            <person name="Bills G."/>
            <person name="Bluhm B."/>
            <person name="Cannon C."/>
            <person name="Castanera R."/>
            <person name="Culley D."/>
            <person name="Daum C."/>
            <person name="Ezra D."/>
            <person name="Gonzalez J."/>
            <person name="Henrissat B."/>
            <person name="Kuo A."/>
            <person name="Liang C."/>
            <person name="Lipzen A."/>
            <person name="Lutzoni F."/>
            <person name="Magnuson J."/>
            <person name="Mondo S."/>
            <person name="Nolan M."/>
            <person name="Ohm R."/>
            <person name="Pangilinan J."/>
            <person name="Park H.-J."/>
            <person name="Ramirez L."/>
            <person name="Alfaro M."/>
            <person name="Sun H."/>
            <person name="Tritt A."/>
            <person name="Yoshinaga Y."/>
            <person name="Zwiers L.-H."/>
            <person name="Turgeon B."/>
            <person name="Goodwin S."/>
            <person name="Spatafora J."/>
            <person name="Crous P."/>
            <person name="Grigoriev I."/>
        </authorList>
    </citation>
    <scope>NUCLEOTIDE SEQUENCE</scope>
    <source>
        <strain evidence="7">CBS 122367</strain>
    </source>
</reference>
<sequence length="390" mass="41632">MLSSQFNVLLIGGIFKALAVEATQLVARDGPSPSLPTDTNTSKYCSWWVDLRSETSCPTFLEDNFITLEEFRRWNPSITADCNLITGKSYCVEAVNEPVPTLTTTVQTSTTSKTSTSTLTTSSTSKPVVTTTPTTIKTTPTTTPPPTSTKPSNGIETPSPLQSSIVANCDKFYFVQQDDNCDSISKSQGISSAQIIAWNPSVGSSCAGLWANAYACVSIIGHEPSTALPTTTAPSNGIATPTPIQDGMVSNCDSFYKVKDKDTCDSIARSNGILTSQITKWNPTVGSSCSSLWLDYYICISTVGHTPTFTTVEPTKTTKPSNGVATPTPIQTGMTTSCKTFHFVAKDENCQTIVAKYKITLANFVKWNPAVGGTGCKGLWSNTYACVGVL</sequence>
<dbReference type="InterPro" id="IPR018392">
    <property type="entry name" value="LysM"/>
</dbReference>
<dbReference type="Pfam" id="PF01476">
    <property type="entry name" value="LysM"/>
    <property type="match status" value="2"/>
</dbReference>
<protein>
    <submittedName>
        <fullName evidence="7">Carbohydrate-binding module family 50 protein</fullName>
    </submittedName>
</protein>
<evidence type="ECO:0000259" key="6">
    <source>
        <dbReference type="PROSITE" id="PS51782"/>
    </source>
</evidence>
<feature type="compositionally biased region" description="Low complexity" evidence="4">
    <location>
        <begin position="106"/>
        <end position="141"/>
    </location>
</feature>
<keyword evidence="8" id="KW-1185">Reference proteome</keyword>
<dbReference type="Gene3D" id="3.10.350.10">
    <property type="entry name" value="LysM domain"/>
    <property type="match status" value="4"/>
</dbReference>
<feature type="region of interest" description="Disordered" evidence="4">
    <location>
        <begin position="106"/>
        <end position="158"/>
    </location>
</feature>
<evidence type="ECO:0000256" key="2">
    <source>
        <dbReference type="ARBA" id="ARBA00022729"/>
    </source>
</evidence>
<dbReference type="EMBL" id="MU005621">
    <property type="protein sequence ID" value="KAF2677518.1"/>
    <property type="molecule type" value="Genomic_DNA"/>
</dbReference>
<feature type="signal peptide" evidence="5">
    <location>
        <begin position="1"/>
        <end position="19"/>
    </location>
</feature>